<dbReference type="SMART" id="SM00831">
    <property type="entry name" value="Cation_ATPase_N"/>
    <property type="match status" value="1"/>
</dbReference>
<dbReference type="PROSITE" id="PS00154">
    <property type="entry name" value="ATPASE_E1_E2"/>
    <property type="match status" value="1"/>
</dbReference>
<dbReference type="Gene3D" id="3.40.1110.10">
    <property type="entry name" value="Calcium-transporting ATPase, cytoplasmic domain N"/>
    <property type="match status" value="1"/>
</dbReference>
<dbReference type="Gene3D" id="2.70.150.10">
    <property type="entry name" value="Calcium-transporting ATPase, cytoplasmic transduction domain A"/>
    <property type="match status" value="1"/>
</dbReference>
<dbReference type="InterPro" id="IPR023298">
    <property type="entry name" value="ATPase_P-typ_TM_dom_sf"/>
</dbReference>
<evidence type="ECO:0000256" key="16">
    <source>
        <dbReference type="ARBA" id="ARBA00029806"/>
    </source>
</evidence>
<comment type="subcellular location">
    <subcellularLocation>
        <location evidence="2">Cell inner membrane</location>
        <topology evidence="2">Multi-pass membrane protein</topology>
    </subcellularLocation>
</comment>
<dbReference type="EMBL" id="PXWG01000016">
    <property type="protein sequence ID" value="PSJ28880.1"/>
    <property type="molecule type" value="Genomic_DNA"/>
</dbReference>
<keyword evidence="11" id="KW-0067">ATP-binding</keyword>
<evidence type="ECO:0000256" key="6">
    <source>
        <dbReference type="ARBA" id="ARBA00022475"/>
    </source>
</evidence>
<dbReference type="OrthoDB" id="9814270at2"/>
<dbReference type="InterPro" id="IPR008250">
    <property type="entry name" value="ATPase_P-typ_transduc_dom_A_sf"/>
</dbReference>
<evidence type="ECO:0000256" key="2">
    <source>
        <dbReference type="ARBA" id="ARBA00004429"/>
    </source>
</evidence>
<dbReference type="PRINTS" id="PR01836">
    <property type="entry name" value="MGATPASE"/>
</dbReference>
<comment type="caution">
    <text evidence="22">The sequence shown here is derived from an EMBL/GenBank/DDBJ whole genome shotgun (WGS) entry which is preliminary data.</text>
</comment>
<dbReference type="InterPro" id="IPR006415">
    <property type="entry name" value="P-type_ATPase_IIIB"/>
</dbReference>
<evidence type="ECO:0000256" key="11">
    <source>
        <dbReference type="ARBA" id="ARBA00022840"/>
    </source>
</evidence>
<comment type="similarity">
    <text evidence="3">Belongs to the cation transport ATPase (P-type) (TC 3.A.3) family. Type IIIB subfamily.</text>
</comment>
<evidence type="ECO:0000256" key="15">
    <source>
        <dbReference type="ARBA" id="ARBA00023136"/>
    </source>
</evidence>
<evidence type="ECO:0000256" key="19">
    <source>
        <dbReference type="SAM" id="MobiDB-lite"/>
    </source>
</evidence>
<dbReference type="InterPro" id="IPR059000">
    <property type="entry name" value="ATPase_P-type_domA"/>
</dbReference>
<evidence type="ECO:0000256" key="13">
    <source>
        <dbReference type="ARBA" id="ARBA00022967"/>
    </source>
</evidence>
<keyword evidence="8" id="KW-0597">Phosphoprotein</keyword>
<dbReference type="Pfam" id="PF13246">
    <property type="entry name" value="Cation_ATPase"/>
    <property type="match status" value="1"/>
</dbReference>
<dbReference type="InterPro" id="IPR023299">
    <property type="entry name" value="ATPase_P-typ_cyto_dom_N"/>
</dbReference>
<feature type="domain" description="Cation-transporting P-type ATPase N-terminal" evidence="21">
    <location>
        <begin position="39"/>
        <end position="112"/>
    </location>
</feature>
<evidence type="ECO:0000313" key="22">
    <source>
        <dbReference type="EMBL" id="PSJ28880.1"/>
    </source>
</evidence>
<feature type="transmembrane region" description="Helical" evidence="20">
    <location>
        <begin position="862"/>
        <end position="886"/>
    </location>
</feature>
<evidence type="ECO:0000256" key="14">
    <source>
        <dbReference type="ARBA" id="ARBA00022989"/>
    </source>
</evidence>
<dbReference type="InterPro" id="IPR004014">
    <property type="entry name" value="ATPase_P-typ_cation-transptr_N"/>
</dbReference>
<dbReference type="PANTHER" id="PTHR42861">
    <property type="entry name" value="CALCIUM-TRANSPORTING ATPASE"/>
    <property type="match status" value="1"/>
</dbReference>
<dbReference type="Proteomes" id="UP000242427">
    <property type="component" value="Unassembled WGS sequence"/>
</dbReference>
<evidence type="ECO:0000256" key="7">
    <source>
        <dbReference type="ARBA" id="ARBA00022519"/>
    </source>
</evidence>
<name>A0A9X7JS86_9ACTN</name>
<dbReference type="Pfam" id="PF00690">
    <property type="entry name" value="Cation_ATPase_N"/>
    <property type="match status" value="1"/>
</dbReference>
<dbReference type="EC" id="7.2.2.14" evidence="4"/>
<evidence type="ECO:0000256" key="8">
    <source>
        <dbReference type="ARBA" id="ARBA00022553"/>
    </source>
</evidence>
<dbReference type="AlphaFoldDB" id="A0A9X7JS86"/>
<gene>
    <name evidence="22" type="primary">mgtA</name>
    <name evidence="22" type="ORF">B7P34_09695</name>
</gene>
<evidence type="ECO:0000256" key="18">
    <source>
        <dbReference type="ARBA" id="ARBA00049360"/>
    </source>
</evidence>
<keyword evidence="13" id="KW-1278">Translocase</keyword>
<dbReference type="Pfam" id="PF00689">
    <property type="entry name" value="Cation_ATPase_C"/>
    <property type="match status" value="1"/>
</dbReference>
<dbReference type="Gene3D" id="3.40.50.1000">
    <property type="entry name" value="HAD superfamily/HAD-like"/>
    <property type="match status" value="1"/>
</dbReference>
<dbReference type="InterPro" id="IPR023214">
    <property type="entry name" value="HAD_sf"/>
</dbReference>
<dbReference type="CDD" id="cd02077">
    <property type="entry name" value="P-type_ATPase_Mg"/>
    <property type="match status" value="1"/>
</dbReference>
<dbReference type="GO" id="GO:0015444">
    <property type="term" value="F:P-type magnesium transporter activity"/>
    <property type="evidence" value="ECO:0007669"/>
    <property type="project" value="UniProtKB-EC"/>
</dbReference>
<evidence type="ECO:0000256" key="10">
    <source>
        <dbReference type="ARBA" id="ARBA00022741"/>
    </source>
</evidence>
<evidence type="ECO:0000259" key="21">
    <source>
        <dbReference type="SMART" id="SM00831"/>
    </source>
</evidence>
<keyword evidence="12" id="KW-0460">Magnesium</keyword>
<organism evidence="22 23">
    <name type="scientific">Streptosporangium nondiastaticum</name>
    <dbReference type="NCBI Taxonomy" id="35764"/>
    <lineage>
        <taxon>Bacteria</taxon>
        <taxon>Bacillati</taxon>
        <taxon>Actinomycetota</taxon>
        <taxon>Actinomycetes</taxon>
        <taxon>Streptosporangiales</taxon>
        <taxon>Streptosporangiaceae</taxon>
        <taxon>Streptosporangium</taxon>
    </lineage>
</organism>
<evidence type="ECO:0000256" key="1">
    <source>
        <dbReference type="ARBA" id="ARBA00003954"/>
    </source>
</evidence>
<comment type="catalytic activity">
    <reaction evidence="18">
        <text>ATP + H2O = ADP + phosphate + H(+)</text>
        <dbReference type="Rhea" id="RHEA:13065"/>
        <dbReference type="ChEBI" id="CHEBI:15377"/>
        <dbReference type="ChEBI" id="CHEBI:15378"/>
        <dbReference type="ChEBI" id="CHEBI:30616"/>
        <dbReference type="ChEBI" id="CHEBI:43474"/>
        <dbReference type="ChEBI" id="CHEBI:456216"/>
    </reaction>
</comment>
<dbReference type="SUPFAM" id="SSF81665">
    <property type="entry name" value="Calcium ATPase, transmembrane domain M"/>
    <property type="match status" value="1"/>
</dbReference>
<evidence type="ECO:0000256" key="3">
    <source>
        <dbReference type="ARBA" id="ARBA00008746"/>
    </source>
</evidence>
<keyword evidence="10" id="KW-0547">Nucleotide-binding</keyword>
<evidence type="ECO:0000256" key="9">
    <source>
        <dbReference type="ARBA" id="ARBA00022692"/>
    </source>
</evidence>
<evidence type="ECO:0000256" key="4">
    <source>
        <dbReference type="ARBA" id="ARBA00012786"/>
    </source>
</evidence>
<accession>A0A9X7JS86</accession>
<feature type="transmembrane region" description="Helical" evidence="20">
    <location>
        <begin position="294"/>
        <end position="312"/>
    </location>
</feature>
<dbReference type="SFLD" id="SFLDF00027">
    <property type="entry name" value="p-type_atpase"/>
    <property type="match status" value="1"/>
</dbReference>
<keyword evidence="7" id="KW-0997">Cell inner membrane</keyword>
<keyword evidence="14 20" id="KW-1133">Transmembrane helix</keyword>
<dbReference type="Pfam" id="PF00122">
    <property type="entry name" value="E1-E2_ATPase"/>
    <property type="match status" value="1"/>
</dbReference>
<dbReference type="GO" id="GO:0016887">
    <property type="term" value="F:ATP hydrolysis activity"/>
    <property type="evidence" value="ECO:0007669"/>
    <property type="project" value="InterPro"/>
</dbReference>
<comment type="function">
    <text evidence="1">Mediates magnesium influx to the cytosol.</text>
</comment>
<dbReference type="InterPro" id="IPR036412">
    <property type="entry name" value="HAD-like_sf"/>
</dbReference>
<feature type="transmembrane region" description="Helical" evidence="20">
    <location>
        <begin position="898"/>
        <end position="920"/>
    </location>
</feature>
<proteinExistence type="inferred from homology"/>
<reference evidence="22 23" key="1">
    <citation type="submission" date="2018-03" db="EMBL/GenBank/DDBJ databases">
        <title>Chitinolytic properties of Streptosporangium nondiastaticum TBG75A20.</title>
        <authorList>
            <person name="Gayathri V."/>
            <person name="Shiburaj S."/>
        </authorList>
    </citation>
    <scope>NUCLEOTIDE SEQUENCE [LARGE SCALE GENOMIC DNA]</scope>
    <source>
        <strain evidence="22 23">TBG75A20</strain>
    </source>
</reference>
<feature type="transmembrane region" description="Helical" evidence="20">
    <location>
        <begin position="324"/>
        <end position="348"/>
    </location>
</feature>
<keyword evidence="15 20" id="KW-0472">Membrane</keyword>
<dbReference type="Gene3D" id="1.20.1110.10">
    <property type="entry name" value="Calcium-transporting ATPase, transmembrane domain"/>
    <property type="match status" value="1"/>
</dbReference>
<feature type="transmembrane region" description="Helical" evidence="20">
    <location>
        <begin position="92"/>
        <end position="112"/>
    </location>
</feature>
<dbReference type="SUPFAM" id="SSF81653">
    <property type="entry name" value="Calcium ATPase, transduction domain A"/>
    <property type="match status" value="1"/>
</dbReference>
<evidence type="ECO:0000256" key="12">
    <source>
        <dbReference type="ARBA" id="ARBA00022842"/>
    </source>
</evidence>
<dbReference type="InterPro" id="IPR006068">
    <property type="entry name" value="ATPase_P-typ_cation-transptr_C"/>
</dbReference>
<dbReference type="NCBIfam" id="TIGR01494">
    <property type="entry name" value="ATPase_P-type"/>
    <property type="match status" value="2"/>
</dbReference>
<comment type="catalytic activity">
    <reaction evidence="17">
        <text>Mg(2+)(out) + ATP + H2O = Mg(2+)(in) + ADP + phosphate + H(+)</text>
        <dbReference type="Rhea" id="RHEA:10260"/>
        <dbReference type="ChEBI" id="CHEBI:15377"/>
        <dbReference type="ChEBI" id="CHEBI:15378"/>
        <dbReference type="ChEBI" id="CHEBI:18420"/>
        <dbReference type="ChEBI" id="CHEBI:30616"/>
        <dbReference type="ChEBI" id="CHEBI:43474"/>
        <dbReference type="ChEBI" id="CHEBI:456216"/>
        <dbReference type="EC" id="7.2.2.14"/>
    </reaction>
</comment>
<dbReference type="NCBIfam" id="TIGR01524">
    <property type="entry name" value="ATPase-IIIB_Mg"/>
    <property type="match status" value="1"/>
</dbReference>
<feature type="transmembrane region" description="Helical" evidence="20">
    <location>
        <begin position="797"/>
        <end position="820"/>
    </location>
</feature>
<evidence type="ECO:0000256" key="17">
    <source>
        <dbReference type="ARBA" id="ARBA00047295"/>
    </source>
</evidence>
<dbReference type="GO" id="GO:0005886">
    <property type="term" value="C:plasma membrane"/>
    <property type="evidence" value="ECO:0007669"/>
    <property type="project" value="UniProtKB-SubCell"/>
</dbReference>
<keyword evidence="9 20" id="KW-0812">Transmembrane</keyword>
<keyword evidence="6" id="KW-1003">Cell membrane</keyword>
<dbReference type="NCBIfam" id="NF011702">
    <property type="entry name" value="PRK15122.1"/>
    <property type="match status" value="1"/>
</dbReference>
<dbReference type="SUPFAM" id="SSF56784">
    <property type="entry name" value="HAD-like"/>
    <property type="match status" value="1"/>
</dbReference>
<feature type="region of interest" description="Disordered" evidence="19">
    <location>
        <begin position="1"/>
        <end position="22"/>
    </location>
</feature>
<sequence length="928" mass="100280">MTNTTLTPGKLAPPGRTRRERKAAELEARTRAAGDRLARISGWPAAQVLQDSRATPHGLRQDDAELRLARGGANVVAHDTGPRWYAQLAKAFWNPFIGILVALLAVMYVQWLQAADEEPFDPKIPIIGAMVLVSGLLRFWQEHRSAGAAAALRALVTTTTAVQRRADRNAAPATVEIPMDRVVVGDIVRLAAGDLAPADLRLLTAKDLMVSQAALSGESLPVAKADTRTHDYGQSTTTDPVEADNLCLMGTSVTSGTATGVVVATGADTYFGSMAGSLVGERPETSFDAGVKKVSFLLIRFMLVMVPLVFAVNGFTKGDWDEAFMFAVAVAVGLTPEMLPMVVTTNLARGAVAMAKRKVVVKRLNAIQNLGAMDVLCTDKTGTLTEDRIVLDRYLDAHGREDTEVLEYAYLNSHFQTGLRNLMDRAVIDRVAEAEEVVVDARFTKVDEIPFDFARRRMSVVLSRNEVARNDAGDTAATTEHVLITKGAVEEVLALCTHMTDNGRRVPLDAALRRRVTRTAEDNNRQGLRVLAVATRTFPAGLPHSLNGMGGTPIAYTVADEDGLTLVGFLAFLDPPKADAAAALRALADKGVAVKVVTGDNELVAARVCADVGIDVGAVVTGAEVDALDDGELRTLVRATTVFAKTNPVQKARIVRALRAEGHTVGFLGDGINDAAALRDADVGVSVDTAVDIAKESADIILLEKDLMVLEQGVEQGRTTFGNTIKYIKMTASSNFGNVFSVLVASAFIPFQPMLAIHLLVQNLAYDVSQLATPWDRMDPEYLRGPRTWDAKGIARFMLFIGPISSVFDITTFLVLWNVFGADSDASQTLFQSGWFVEGLLSQTLIVHMIRTRKVPFIGSRASAPVMVMTAVVMAFGLLLPFSPLAPALSMEALPMSYFPWLIAILLAYCALTQAVKTWYIRRFNTWL</sequence>
<dbReference type="InterPro" id="IPR018303">
    <property type="entry name" value="ATPase_P-typ_P_site"/>
</dbReference>
<dbReference type="InterPro" id="IPR044492">
    <property type="entry name" value="P_typ_ATPase_HD_dom"/>
</dbReference>
<feature type="transmembrane region" description="Helical" evidence="20">
    <location>
        <begin position="124"/>
        <end position="140"/>
    </location>
</feature>
<dbReference type="SFLD" id="SFLDS00003">
    <property type="entry name" value="Haloacid_Dehalogenase"/>
    <property type="match status" value="1"/>
</dbReference>
<keyword evidence="23" id="KW-1185">Reference proteome</keyword>
<dbReference type="InterPro" id="IPR001757">
    <property type="entry name" value="P_typ_ATPase"/>
</dbReference>
<evidence type="ECO:0000256" key="5">
    <source>
        <dbReference type="ARBA" id="ARBA00013555"/>
    </source>
</evidence>
<dbReference type="RefSeq" id="WP_106675424.1">
    <property type="nucleotide sequence ID" value="NZ_PXWG01000016.1"/>
</dbReference>
<dbReference type="GO" id="GO:0005524">
    <property type="term" value="F:ATP binding"/>
    <property type="evidence" value="ECO:0007669"/>
    <property type="project" value="UniProtKB-KW"/>
</dbReference>
<dbReference type="SFLD" id="SFLDG00002">
    <property type="entry name" value="C1.7:_P-type_atpase_like"/>
    <property type="match status" value="1"/>
</dbReference>
<evidence type="ECO:0000313" key="23">
    <source>
        <dbReference type="Proteomes" id="UP000242427"/>
    </source>
</evidence>
<protein>
    <recommendedName>
        <fullName evidence="5">Magnesium-transporting ATPase, P-type 1</fullName>
        <ecNumber evidence="4">7.2.2.14</ecNumber>
    </recommendedName>
    <alternativeName>
        <fullName evidence="16">Mg(2+) transport ATPase, P-type 1</fullName>
    </alternativeName>
</protein>
<evidence type="ECO:0000256" key="20">
    <source>
        <dbReference type="SAM" id="Phobius"/>
    </source>
</evidence>